<evidence type="ECO:0000256" key="1">
    <source>
        <dbReference type="ARBA" id="ARBA00022729"/>
    </source>
</evidence>
<feature type="region of interest" description="Disordered" evidence="2">
    <location>
        <begin position="64"/>
        <end position="106"/>
    </location>
</feature>
<dbReference type="InterPro" id="IPR029050">
    <property type="entry name" value="Immunoprotect_excell_Ig-like"/>
</dbReference>
<feature type="compositionally biased region" description="Low complexity" evidence="2">
    <location>
        <begin position="74"/>
        <end position="87"/>
    </location>
</feature>
<dbReference type="Pfam" id="PF11611">
    <property type="entry name" value="DUF4352"/>
    <property type="match status" value="1"/>
</dbReference>
<sequence length="210" mass="21807">MNQHDPQNQQYPQQPNWGQPQQQPGWGAPPPPPRKSNTGRNIGIGCAGAVGLLVILGIFGAALGGDSDDKTSKDTTAAATKDSGTGAEKSEAPKKKEAAAPESPIKVTAKETPFKASILAQDANYTSVSVTITNNSDDTIDVNPLYFAITDTKGTKHASELAADENQIDTVKLAPGENVTGAVTGKGKFTAKTVTYTDGLIGDSIRADVS</sequence>
<keyword evidence="3" id="KW-1133">Transmembrane helix</keyword>
<feature type="region of interest" description="Disordered" evidence="2">
    <location>
        <begin position="1"/>
        <end position="41"/>
    </location>
</feature>
<dbReference type="Gene3D" id="2.60.40.1240">
    <property type="match status" value="1"/>
</dbReference>
<comment type="caution">
    <text evidence="5">The sequence shown here is derived from an EMBL/GenBank/DDBJ whole genome shotgun (WGS) entry which is preliminary data.</text>
</comment>
<keyword evidence="3" id="KW-0812">Transmembrane</keyword>
<dbReference type="AlphaFoldDB" id="A0A941BES7"/>
<keyword evidence="1" id="KW-0732">Signal</keyword>
<evidence type="ECO:0000256" key="3">
    <source>
        <dbReference type="SAM" id="Phobius"/>
    </source>
</evidence>
<feature type="transmembrane region" description="Helical" evidence="3">
    <location>
        <begin position="42"/>
        <end position="63"/>
    </location>
</feature>
<dbReference type="RefSeq" id="WP_210885231.1">
    <property type="nucleotide sequence ID" value="NZ_JAGPYQ010000001.1"/>
</dbReference>
<evidence type="ECO:0000259" key="4">
    <source>
        <dbReference type="Pfam" id="PF11611"/>
    </source>
</evidence>
<reference evidence="5 6" key="1">
    <citation type="submission" date="2021-04" db="EMBL/GenBank/DDBJ databases">
        <authorList>
            <person name="Tang X."/>
            <person name="Zhou X."/>
            <person name="Chen X."/>
            <person name="Cernava T."/>
            <person name="Zhang C."/>
        </authorList>
    </citation>
    <scope>NUCLEOTIDE SEQUENCE [LARGE SCALE GENOMIC DNA]</scope>
    <source>
        <strain evidence="5 6">BH-SS-21</strain>
    </source>
</reference>
<accession>A0A941BES7</accession>
<organism evidence="5 6">
    <name type="scientific">Streptomyces liliiviolaceus</name>
    <dbReference type="NCBI Taxonomy" id="2823109"/>
    <lineage>
        <taxon>Bacteria</taxon>
        <taxon>Bacillati</taxon>
        <taxon>Actinomycetota</taxon>
        <taxon>Actinomycetes</taxon>
        <taxon>Kitasatosporales</taxon>
        <taxon>Streptomycetaceae</taxon>
        <taxon>Streptomyces</taxon>
    </lineage>
</organism>
<keyword evidence="6" id="KW-1185">Reference proteome</keyword>
<evidence type="ECO:0000256" key="2">
    <source>
        <dbReference type="SAM" id="MobiDB-lite"/>
    </source>
</evidence>
<feature type="domain" description="DUF4352" evidence="4">
    <location>
        <begin position="116"/>
        <end position="184"/>
    </location>
</feature>
<feature type="compositionally biased region" description="Basic and acidic residues" evidence="2">
    <location>
        <begin position="88"/>
        <end position="99"/>
    </location>
</feature>
<evidence type="ECO:0000313" key="5">
    <source>
        <dbReference type="EMBL" id="MBQ0850904.1"/>
    </source>
</evidence>
<dbReference type="InterPro" id="IPR029051">
    <property type="entry name" value="DUF4352"/>
</dbReference>
<dbReference type="Proteomes" id="UP000677413">
    <property type="component" value="Unassembled WGS sequence"/>
</dbReference>
<name>A0A941BES7_9ACTN</name>
<proteinExistence type="predicted"/>
<protein>
    <submittedName>
        <fullName evidence="5">DUF4352 domain-containing protein</fullName>
    </submittedName>
</protein>
<keyword evidence="3" id="KW-0472">Membrane</keyword>
<evidence type="ECO:0000313" key="6">
    <source>
        <dbReference type="Proteomes" id="UP000677413"/>
    </source>
</evidence>
<dbReference type="EMBL" id="JAGPYQ010000001">
    <property type="protein sequence ID" value="MBQ0850904.1"/>
    <property type="molecule type" value="Genomic_DNA"/>
</dbReference>
<feature type="compositionally biased region" description="Low complexity" evidence="2">
    <location>
        <begin position="1"/>
        <end position="26"/>
    </location>
</feature>
<gene>
    <name evidence="5" type="ORF">J8N05_22330</name>
</gene>